<dbReference type="InterPro" id="IPR016137">
    <property type="entry name" value="RGS"/>
</dbReference>
<comment type="caution">
    <text evidence="2">The sequence shown here is derived from an EMBL/GenBank/DDBJ whole genome shotgun (WGS) entry which is preliminary data.</text>
</comment>
<feature type="domain" description="RGS" evidence="1">
    <location>
        <begin position="15"/>
        <end position="105"/>
    </location>
</feature>
<dbReference type="PROSITE" id="PS50132">
    <property type="entry name" value="RGS"/>
    <property type="match status" value="1"/>
</dbReference>
<gene>
    <name evidence="2" type="ORF">AKO1_013080</name>
</gene>
<reference evidence="2 3" key="1">
    <citation type="submission" date="2024-03" db="EMBL/GenBank/DDBJ databases">
        <title>The Acrasis kona genome and developmental transcriptomes reveal deep origins of eukaryotic multicellular pathways.</title>
        <authorList>
            <person name="Sheikh S."/>
            <person name="Fu C.-J."/>
            <person name="Brown M.W."/>
            <person name="Baldauf S.L."/>
        </authorList>
    </citation>
    <scope>NUCLEOTIDE SEQUENCE [LARGE SCALE GENOMIC DNA]</scope>
    <source>
        <strain evidence="2 3">ATCC MYA-3509</strain>
    </source>
</reference>
<proteinExistence type="predicted"/>
<organism evidence="2 3">
    <name type="scientific">Acrasis kona</name>
    <dbReference type="NCBI Taxonomy" id="1008807"/>
    <lineage>
        <taxon>Eukaryota</taxon>
        <taxon>Discoba</taxon>
        <taxon>Heterolobosea</taxon>
        <taxon>Tetramitia</taxon>
        <taxon>Eutetramitia</taxon>
        <taxon>Acrasidae</taxon>
        <taxon>Acrasis</taxon>
    </lineage>
</organism>
<evidence type="ECO:0000313" key="2">
    <source>
        <dbReference type="EMBL" id="KAL0482452.1"/>
    </source>
</evidence>
<sequence>MATCASRRETLPSIGITHIIEHPSLVDLLLKLSQEMHSEEYILLLIDIHDYCNSDACHRAEKASFIYETYISPTSPMDVGASQQTIRNIERRMCEEKVEPGADIFLDLECEVIRCTEDILTKFKLQHGATCVEIINQQIVFN</sequence>
<dbReference type="InterPro" id="IPR044926">
    <property type="entry name" value="RGS_subdomain_2"/>
</dbReference>
<accession>A0AAW2Z1G3</accession>
<dbReference type="AlphaFoldDB" id="A0AAW2Z1G3"/>
<dbReference type="Gene3D" id="1.10.167.10">
    <property type="entry name" value="Regulator of G-protein Signalling 4, domain 2"/>
    <property type="match status" value="1"/>
</dbReference>
<evidence type="ECO:0000313" key="3">
    <source>
        <dbReference type="Proteomes" id="UP001431209"/>
    </source>
</evidence>
<name>A0AAW2Z1G3_9EUKA</name>
<dbReference type="SUPFAM" id="SSF48097">
    <property type="entry name" value="Regulator of G-protein signaling, RGS"/>
    <property type="match status" value="1"/>
</dbReference>
<protein>
    <submittedName>
        <fullName evidence="2">Regulator of G-protein signaling</fullName>
    </submittedName>
</protein>
<keyword evidence="3" id="KW-1185">Reference proteome</keyword>
<dbReference type="EMBL" id="JAOPGA020000855">
    <property type="protein sequence ID" value="KAL0482452.1"/>
    <property type="molecule type" value="Genomic_DNA"/>
</dbReference>
<dbReference type="InterPro" id="IPR036305">
    <property type="entry name" value="RGS_sf"/>
</dbReference>
<evidence type="ECO:0000259" key="1">
    <source>
        <dbReference type="PROSITE" id="PS50132"/>
    </source>
</evidence>
<dbReference type="Pfam" id="PF00615">
    <property type="entry name" value="RGS"/>
    <property type="match status" value="1"/>
</dbReference>
<dbReference type="Proteomes" id="UP001431209">
    <property type="component" value="Unassembled WGS sequence"/>
</dbReference>